<comment type="similarity">
    <text evidence="3">Belongs to the cysteine synthase/cystathionine beta-synthase family.</text>
</comment>
<dbReference type="EMBL" id="FONY01000024">
    <property type="protein sequence ID" value="SFF29723.1"/>
    <property type="molecule type" value="Genomic_DNA"/>
</dbReference>
<evidence type="ECO:0000259" key="11">
    <source>
        <dbReference type="Pfam" id="PF00291"/>
    </source>
</evidence>
<sequence length="458" mass="50784">MKYYNSIIETIGNTPLVKLNKVTKGVKGTILAKVEYFNPGNSVKDRIALKMIEDAEKKGLLKPGGTIIEGTSGNTGMGLALAAVSKGYRCIFTMADKQSKEKIDILRAVGAEVVVCPTNVEPEDPRSYYSVAKRLNSEIPNSFYPNQYDNLSNSQAHYETTGPEIWEQTEGKITHYVATVGTGGTMSGTAKYLKERKPDIVTVGIDTYGSVFKKYKETGIFDPNEIYPYLTEGFGEDILPQNVAFDLIDLFIKVTDKDAAIMARRLAREEGLFVGWSCGSAVYGALEYIKQHPLKEDDVMVIILPDHGTRYIAKIYNDLWMKDHGFLEQRSFATAKDIIAKRNGSARLIAVDKNETVGNAVKILSRAGISQVPVFEGESIVGSLDDTKVLHQLIENPQLKEQPVSEIMDKPFRFVGLDNTVDALSSLIDKNNKALLVRDEYNQVHIITQHDLLMALAN</sequence>
<dbReference type="InterPro" id="IPR005857">
    <property type="entry name" value="Cysta_beta_synth"/>
</dbReference>
<feature type="domain" description="CBS" evidence="12">
    <location>
        <begin position="404"/>
        <end position="457"/>
    </location>
</feature>
<evidence type="ECO:0000256" key="4">
    <source>
        <dbReference type="ARBA" id="ARBA00012041"/>
    </source>
</evidence>
<dbReference type="Gene3D" id="3.40.50.1100">
    <property type="match status" value="2"/>
</dbReference>
<evidence type="ECO:0000256" key="8">
    <source>
        <dbReference type="ARBA" id="ARBA00026192"/>
    </source>
</evidence>
<comment type="cofactor">
    <cofactor evidence="1">
        <name>pyridoxal 5'-phosphate</name>
        <dbReference type="ChEBI" id="CHEBI:597326"/>
    </cofactor>
</comment>
<evidence type="ECO:0000259" key="12">
    <source>
        <dbReference type="Pfam" id="PF00571"/>
    </source>
</evidence>
<evidence type="ECO:0000256" key="5">
    <source>
        <dbReference type="ARBA" id="ARBA00022898"/>
    </source>
</evidence>
<keyword evidence="14" id="KW-1185">Reference proteome</keyword>
<evidence type="ECO:0000256" key="3">
    <source>
        <dbReference type="ARBA" id="ARBA00007103"/>
    </source>
</evidence>
<dbReference type="GO" id="GO:0006535">
    <property type="term" value="P:cysteine biosynthetic process from serine"/>
    <property type="evidence" value="ECO:0007669"/>
    <property type="project" value="InterPro"/>
</dbReference>
<evidence type="ECO:0000313" key="13">
    <source>
        <dbReference type="EMBL" id="SFF29723.1"/>
    </source>
</evidence>
<evidence type="ECO:0000256" key="2">
    <source>
        <dbReference type="ARBA" id="ARBA00005003"/>
    </source>
</evidence>
<evidence type="ECO:0000256" key="7">
    <source>
        <dbReference type="ARBA" id="ARBA00023239"/>
    </source>
</evidence>
<proteinExistence type="inferred from homology"/>
<dbReference type="GO" id="GO:0019343">
    <property type="term" value="P:cysteine biosynthetic process via cystathionine"/>
    <property type="evidence" value="ECO:0007669"/>
    <property type="project" value="InterPro"/>
</dbReference>
<evidence type="ECO:0000256" key="10">
    <source>
        <dbReference type="NCBIfam" id="TIGR01137"/>
    </source>
</evidence>
<evidence type="ECO:0000256" key="1">
    <source>
        <dbReference type="ARBA" id="ARBA00001933"/>
    </source>
</evidence>
<evidence type="ECO:0000313" key="14">
    <source>
        <dbReference type="Proteomes" id="UP000199513"/>
    </source>
</evidence>
<dbReference type="RefSeq" id="WP_091546561.1">
    <property type="nucleotide sequence ID" value="NZ_FONY01000024.1"/>
</dbReference>
<keyword evidence="7" id="KW-0456">Lyase</keyword>
<organism evidence="13 14">
    <name type="scientific">Thermoflexibacter ruber</name>
    <dbReference type="NCBI Taxonomy" id="1003"/>
    <lineage>
        <taxon>Bacteria</taxon>
        <taxon>Pseudomonadati</taxon>
        <taxon>Bacteroidota</taxon>
        <taxon>Cytophagia</taxon>
        <taxon>Cytophagales</taxon>
        <taxon>Thermoflexibacteraceae</taxon>
        <taxon>Thermoflexibacter</taxon>
    </lineage>
</organism>
<dbReference type="FunFam" id="3.40.50.1100:FF:000118">
    <property type="entry name" value="Related to CYS4-cystathionine beta-synthase"/>
    <property type="match status" value="1"/>
</dbReference>
<dbReference type="Gene3D" id="3.10.580.10">
    <property type="entry name" value="CBS-domain"/>
    <property type="match status" value="1"/>
</dbReference>
<comment type="catalytic activity">
    <reaction evidence="9">
        <text>L-homocysteine + L-serine = L,L-cystathionine + H2O</text>
        <dbReference type="Rhea" id="RHEA:10112"/>
        <dbReference type="ChEBI" id="CHEBI:15377"/>
        <dbReference type="ChEBI" id="CHEBI:33384"/>
        <dbReference type="ChEBI" id="CHEBI:58161"/>
        <dbReference type="ChEBI" id="CHEBI:58199"/>
        <dbReference type="EC" id="4.2.1.22"/>
    </reaction>
</comment>
<evidence type="ECO:0000256" key="6">
    <source>
        <dbReference type="ARBA" id="ARBA00023122"/>
    </source>
</evidence>
<dbReference type="InterPro" id="IPR000644">
    <property type="entry name" value="CBS_dom"/>
</dbReference>
<dbReference type="PANTHER" id="PTHR10314">
    <property type="entry name" value="CYSTATHIONINE BETA-SYNTHASE"/>
    <property type="match status" value="1"/>
</dbReference>
<dbReference type="GO" id="GO:0016765">
    <property type="term" value="F:transferase activity, transferring alkyl or aryl (other than methyl) groups"/>
    <property type="evidence" value="ECO:0007669"/>
    <property type="project" value="UniProtKB-ARBA"/>
</dbReference>
<dbReference type="InterPro" id="IPR046342">
    <property type="entry name" value="CBS_dom_sf"/>
</dbReference>
<dbReference type="UniPathway" id="UPA00136">
    <property type="reaction ID" value="UER00201"/>
</dbReference>
<dbReference type="GO" id="GO:0004122">
    <property type="term" value="F:cystathionine beta-synthase activity"/>
    <property type="evidence" value="ECO:0007669"/>
    <property type="project" value="UniProtKB-UniRule"/>
</dbReference>
<keyword evidence="5" id="KW-0663">Pyridoxal phosphate</keyword>
<dbReference type="CDD" id="cd01561">
    <property type="entry name" value="CBS_like"/>
    <property type="match status" value="1"/>
</dbReference>
<evidence type="ECO:0000256" key="9">
    <source>
        <dbReference type="ARBA" id="ARBA00047490"/>
    </source>
</evidence>
<feature type="domain" description="Tryptophan synthase beta chain-like PALP" evidence="11">
    <location>
        <begin position="9"/>
        <end position="306"/>
    </location>
</feature>
<dbReference type="InterPro" id="IPR050214">
    <property type="entry name" value="Cys_Synth/Cystath_Beta-Synth"/>
</dbReference>
<dbReference type="NCBIfam" id="TIGR01137">
    <property type="entry name" value="cysta_beta"/>
    <property type="match status" value="1"/>
</dbReference>
<dbReference type="Proteomes" id="UP000199513">
    <property type="component" value="Unassembled WGS sequence"/>
</dbReference>
<gene>
    <name evidence="13" type="ORF">SAMN04488541_102440</name>
</gene>
<dbReference type="OrthoDB" id="9808024at2"/>
<protein>
    <recommendedName>
        <fullName evidence="8 10">Cystathionine beta-synthase</fullName>
        <ecNumber evidence="4 10">4.2.1.22</ecNumber>
    </recommendedName>
</protein>
<dbReference type="SUPFAM" id="SSF54631">
    <property type="entry name" value="CBS-domain pair"/>
    <property type="match status" value="1"/>
</dbReference>
<name>A0A1I2HJW6_9BACT</name>
<dbReference type="STRING" id="1003.SAMN04488541_102440"/>
<dbReference type="Pfam" id="PF00291">
    <property type="entry name" value="PALP"/>
    <property type="match status" value="1"/>
</dbReference>
<dbReference type="GO" id="GO:0005737">
    <property type="term" value="C:cytoplasm"/>
    <property type="evidence" value="ECO:0007669"/>
    <property type="project" value="InterPro"/>
</dbReference>
<dbReference type="InterPro" id="IPR036052">
    <property type="entry name" value="TrpB-like_PALP_sf"/>
</dbReference>
<keyword evidence="6" id="KW-0129">CBS domain</keyword>
<dbReference type="Pfam" id="PF00571">
    <property type="entry name" value="CBS"/>
    <property type="match status" value="2"/>
</dbReference>
<dbReference type="FunFam" id="3.40.50.1100:FF:000003">
    <property type="entry name" value="Cystathionine beta-synthase"/>
    <property type="match status" value="1"/>
</dbReference>
<dbReference type="SUPFAM" id="SSF53686">
    <property type="entry name" value="Tryptophan synthase beta subunit-like PLP-dependent enzymes"/>
    <property type="match status" value="1"/>
</dbReference>
<dbReference type="AlphaFoldDB" id="A0A1I2HJW6"/>
<dbReference type="InterPro" id="IPR001216">
    <property type="entry name" value="P-phosphate_BS"/>
</dbReference>
<dbReference type="EC" id="4.2.1.22" evidence="4 10"/>
<dbReference type="InterPro" id="IPR001926">
    <property type="entry name" value="TrpB-like_PALP"/>
</dbReference>
<accession>A0A1I2HJW6</accession>
<dbReference type="PROSITE" id="PS00901">
    <property type="entry name" value="CYS_SYNTHASE"/>
    <property type="match status" value="1"/>
</dbReference>
<reference evidence="13 14" key="1">
    <citation type="submission" date="2016-10" db="EMBL/GenBank/DDBJ databases">
        <authorList>
            <person name="de Groot N.N."/>
        </authorList>
    </citation>
    <scope>NUCLEOTIDE SEQUENCE [LARGE SCALE GENOMIC DNA]</scope>
    <source>
        <strain>GEY</strain>
        <strain evidence="14">DSM 9560</strain>
    </source>
</reference>
<comment type="pathway">
    <text evidence="2">Amino-acid biosynthesis; L-cysteine biosynthesis; L-cysteine from L-homocysteine and L-serine: step 1/2.</text>
</comment>
<feature type="domain" description="CBS" evidence="12">
    <location>
        <begin position="347"/>
        <end position="393"/>
    </location>
</feature>